<gene>
    <name evidence="1" type="ORF">HEB94_003358</name>
</gene>
<sequence>MTRAGMARTRRPYTWPPLRAYNVLADRVPRLARSLGTVPELHAEALAAAGPATGPAPDGSEAFGSAAFGDPSYLAGLEAFRAALSEEADLSPAGRFFARGAIVSALTNRVLVQRELAEDPGLLRRPVGPAMVVLGLPRSGTTLLQHLLSLDPANRSLRQWEANRPAPAPVVGAESSDPRVQAAERATRVLDRIAPAARTLHPTGPRLPCECVTLFANSFASLEFSAIYQVPSYTSWCLGTDMRPHYAYYVTQLQVLGRHDRRDRWALKSPAHLFWVDELAHALPEATLIQLHRDPTEVLGSYCSLAAVLAATNARHVDRAAIGGFWVRTWVEGVRRARRARLTLPADRVHDVRYTDLVADPVGCVARIYDACGIPFSGRFETAIRSYLDGEGRHGTGRHGYSLEDFGLDPRDVLAQFEEAGHVLWQ</sequence>
<dbReference type="Proteomes" id="UP000638648">
    <property type="component" value="Unassembled WGS sequence"/>
</dbReference>
<dbReference type="InterPro" id="IPR027417">
    <property type="entry name" value="P-loop_NTPase"/>
</dbReference>
<comment type="caution">
    <text evidence="1">The sequence shown here is derived from an EMBL/GenBank/DDBJ whole genome shotgun (WGS) entry which is preliminary data.</text>
</comment>
<dbReference type="EMBL" id="JADBEM010000001">
    <property type="protein sequence ID" value="MBE1606510.1"/>
    <property type="molecule type" value="Genomic_DNA"/>
</dbReference>
<reference evidence="1" key="1">
    <citation type="submission" date="2020-10" db="EMBL/GenBank/DDBJ databases">
        <title>Sequencing the genomes of 1000 actinobacteria strains.</title>
        <authorList>
            <person name="Klenk H.-P."/>
        </authorList>
    </citation>
    <scope>NUCLEOTIDE SEQUENCE</scope>
    <source>
        <strain evidence="1">DSM 45354</strain>
    </source>
</reference>
<organism evidence="1 2">
    <name type="scientific">Actinopolymorpha pittospori</name>
    <dbReference type="NCBI Taxonomy" id="648752"/>
    <lineage>
        <taxon>Bacteria</taxon>
        <taxon>Bacillati</taxon>
        <taxon>Actinomycetota</taxon>
        <taxon>Actinomycetes</taxon>
        <taxon>Propionibacteriales</taxon>
        <taxon>Actinopolymorphaceae</taxon>
        <taxon>Actinopolymorpha</taxon>
    </lineage>
</organism>
<dbReference type="AlphaFoldDB" id="A0A927RBW9"/>
<protein>
    <recommendedName>
        <fullName evidence="3">Sulfotransferase family protein</fullName>
    </recommendedName>
</protein>
<dbReference type="InterPro" id="IPR052736">
    <property type="entry name" value="Stf3_sulfotransferase"/>
</dbReference>
<evidence type="ECO:0008006" key="3">
    <source>
        <dbReference type="Google" id="ProtNLM"/>
    </source>
</evidence>
<dbReference type="PANTHER" id="PTHR36451:SF1">
    <property type="entry name" value="OMEGA-HYDROXY-BETA-DIHYDROMENAQUINONE-9 SULFOTRANSFERASE STF3"/>
    <property type="match status" value="1"/>
</dbReference>
<dbReference type="SUPFAM" id="SSF52540">
    <property type="entry name" value="P-loop containing nucleoside triphosphate hydrolases"/>
    <property type="match status" value="1"/>
</dbReference>
<dbReference type="PANTHER" id="PTHR36451">
    <property type="entry name" value="PAPS-DEPENDENT SULFOTRANSFERASE STF3"/>
    <property type="match status" value="1"/>
</dbReference>
<dbReference type="Gene3D" id="3.40.50.300">
    <property type="entry name" value="P-loop containing nucleotide triphosphate hydrolases"/>
    <property type="match status" value="1"/>
</dbReference>
<dbReference type="RefSeq" id="WP_192750625.1">
    <property type="nucleotide sequence ID" value="NZ_BAABJL010000147.1"/>
</dbReference>
<dbReference type="Pfam" id="PF13469">
    <property type="entry name" value="Sulfotransfer_3"/>
    <property type="match status" value="1"/>
</dbReference>
<keyword evidence="2" id="KW-1185">Reference proteome</keyword>
<evidence type="ECO:0000313" key="1">
    <source>
        <dbReference type="EMBL" id="MBE1606510.1"/>
    </source>
</evidence>
<proteinExistence type="predicted"/>
<accession>A0A927RBW9</accession>
<name>A0A927RBW9_9ACTN</name>
<evidence type="ECO:0000313" key="2">
    <source>
        <dbReference type="Proteomes" id="UP000638648"/>
    </source>
</evidence>